<dbReference type="NCBIfam" id="TIGR00254">
    <property type="entry name" value="GGDEF"/>
    <property type="match status" value="1"/>
</dbReference>
<evidence type="ECO:0000313" key="7">
    <source>
        <dbReference type="Proteomes" id="UP001520878"/>
    </source>
</evidence>
<comment type="catalytic activity">
    <reaction evidence="2">
        <text>2 GTP = 3',3'-c-di-GMP + 2 diphosphate</text>
        <dbReference type="Rhea" id="RHEA:24898"/>
        <dbReference type="ChEBI" id="CHEBI:33019"/>
        <dbReference type="ChEBI" id="CHEBI:37565"/>
        <dbReference type="ChEBI" id="CHEBI:58805"/>
        <dbReference type="EC" id="2.7.7.65"/>
    </reaction>
</comment>
<evidence type="ECO:0000256" key="4">
    <source>
        <dbReference type="SAM" id="Phobius"/>
    </source>
</evidence>
<dbReference type="Gene3D" id="3.30.70.270">
    <property type="match status" value="1"/>
</dbReference>
<dbReference type="PANTHER" id="PTHR45138:SF9">
    <property type="entry name" value="DIGUANYLATE CYCLASE DGCM-RELATED"/>
    <property type="match status" value="1"/>
</dbReference>
<reference evidence="6 7" key="1">
    <citation type="submission" date="2021-10" db="EMBL/GenBank/DDBJ databases">
        <title>Draft genome of Aestuariibacter halophilus JC2043.</title>
        <authorList>
            <person name="Emsley S.A."/>
            <person name="Pfannmuller K.M."/>
            <person name="Ushijima B."/>
            <person name="Saw J.H."/>
            <person name="Videau P."/>
        </authorList>
    </citation>
    <scope>NUCLEOTIDE SEQUENCE [LARGE SCALE GENOMIC DNA]</scope>
    <source>
        <strain evidence="6 7">JC2043</strain>
    </source>
</reference>
<dbReference type="Proteomes" id="UP001520878">
    <property type="component" value="Unassembled WGS sequence"/>
</dbReference>
<keyword evidence="4" id="KW-1133">Transmembrane helix</keyword>
<dbReference type="InterPro" id="IPR050469">
    <property type="entry name" value="Diguanylate_Cyclase"/>
</dbReference>
<dbReference type="Pfam" id="PF00990">
    <property type="entry name" value="GGDEF"/>
    <property type="match status" value="1"/>
</dbReference>
<comment type="caution">
    <text evidence="6">The sequence shown here is derived from an EMBL/GenBank/DDBJ whole genome shotgun (WGS) entry which is preliminary data.</text>
</comment>
<feature type="transmembrane region" description="Helical" evidence="4">
    <location>
        <begin position="63"/>
        <end position="81"/>
    </location>
</feature>
<dbReference type="PANTHER" id="PTHR45138">
    <property type="entry name" value="REGULATORY COMPONENTS OF SENSORY TRANSDUCTION SYSTEM"/>
    <property type="match status" value="1"/>
</dbReference>
<feature type="transmembrane region" description="Helical" evidence="4">
    <location>
        <begin position="148"/>
        <end position="168"/>
    </location>
</feature>
<dbReference type="EC" id="2.7.7.65" evidence="1"/>
<feature type="transmembrane region" description="Helical" evidence="4">
    <location>
        <begin position="36"/>
        <end position="57"/>
    </location>
</feature>
<keyword evidence="7" id="KW-1185">Reference proteome</keyword>
<dbReference type="InterPro" id="IPR029787">
    <property type="entry name" value="Nucleotide_cyclase"/>
</dbReference>
<feature type="domain" description="GGDEF" evidence="5">
    <location>
        <begin position="254"/>
        <end position="385"/>
    </location>
</feature>
<accession>A0ABS8G7M9</accession>
<dbReference type="EMBL" id="JAJEWP010000002">
    <property type="protein sequence ID" value="MCC2616555.1"/>
    <property type="molecule type" value="Genomic_DNA"/>
</dbReference>
<dbReference type="PROSITE" id="PS50887">
    <property type="entry name" value="GGDEF"/>
    <property type="match status" value="1"/>
</dbReference>
<evidence type="ECO:0000313" key="6">
    <source>
        <dbReference type="EMBL" id="MCC2616555.1"/>
    </source>
</evidence>
<dbReference type="SMART" id="SM00267">
    <property type="entry name" value="GGDEF"/>
    <property type="match status" value="1"/>
</dbReference>
<gene>
    <name evidence="6" type="ORF">LJ739_09910</name>
</gene>
<feature type="transmembrane region" description="Helical" evidence="4">
    <location>
        <begin position="116"/>
        <end position="136"/>
    </location>
</feature>
<evidence type="ECO:0000259" key="5">
    <source>
        <dbReference type="PROSITE" id="PS50887"/>
    </source>
</evidence>
<keyword evidence="4" id="KW-0472">Membrane</keyword>
<evidence type="ECO:0000256" key="1">
    <source>
        <dbReference type="ARBA" id="ARBA00012528"/>
    </source>
</evidence>
<evidence type="ECO:0000256" key="3">
    <source>
        <dbReference type="SAM" id="MobiDB-lite"/>
    </source>
</evidence>
<dbReference type="SUPFAM" id="SSF55073">
    <property type="entry name" value="Nucleotide cyclase"/>
    <property type="match status" value="1"/>
</dbReference>
<feature type="transmembrane region" description="Helical" evidence="4">
    <location>
        <begin position="6"/>
        <end position="29"/>
    </location>
</feature>
<organism evidence="6 7">
    <name type="scientific">Fluctibacter halophilus</name>
    <dbReference type="NCBI Taxonomy" id="226011"/>
    <lineage>
        <taxon>Bacteria</taxon>
        <taxon>Pseudomonadati</taxon>
        <taxon>Pseudomonadota</taxon>
        <taxon>Gammaproteobacteria</taxon>
        <taxon>Alteromonadales</taxon>
        <taxon>Alteromonadaceae</taxon>
        <taxon>Fluctibacter</taxon>
    </lineage>
</organism>
<sequence>MVEAREVIFSFIIMVLATASASWLMLVYLRIARRASLLFFSANLLFIVSCMLMAARFGRSGFLIWNLADIITLVGFSLFSLGVRTLYHQPLRLYHYGLLAMTVLLVYPVIPGQLSSAYWFALTFSVFSSALFYFIARDIVAANRKRVGLVRSLLLGWPFVLAIGLNGIRVITQLSNVRPVYFTHNDEIFGVSILWFFIAAAVFFNIALVGQVLWRMIQRIQYQADYDGLTDLLNYRAFQRQLALVDADAKRRAQDFSVLVIDLDNFKQINDSYGHLVGDEALKHCVQTMAMATRQQDCLARTGGEEFSLLMPDTNLASAHQVAERMRRLVEENPLRYQGKRVPLTVSIGVASRALSPLEHLIDCADNAMYDAKHGGKNQVCVARGRGAPALAAVKTEPAPADEPTRAAHPKRS</sequence>
<feature type="transmembrane region" description="Helical" evidence="4">
    <location>
        <begin position="93"/>
        <end position="110"/>
    </location>
</feature>
<dbReference type="RefSeq" id="WP_229160002.1">
    <property type="nucleotide sequence ID" value="NZ_JAJEWP010000002.1"/>
</dbReference>
<protein>
    <recommendedName>
        <fullName evidence="1">diguanylate cyclase</fullName>
        <ecNumber evidence="1">2.7.7.65</ecNumber>
    </recommendedName>
</protein>
<keyword evidence="4" id="KW-0812">Transmembrane</keyword>
<dbReference type="CDD" id="cd01949">
    <property type="entry name" value="GGDEF"/>
    <property type="match status" value="1"/>
</dbReference>
<feature type="transmembrane region" description="Helical" evidence="4">
    <location>
        <begin position="188"/>
        <end position="214"/>
    </location>
</feature>
<feature type="region of interest" description="Disordered" evidence="3">
    <location>
        <begin position="394"/>
        <end position="413"/>
    </location>
</feature>
<dbReference type="InterPro" id="IPR000160">
    <property type="entry name" value="GGDEF_dom"/>
</dbReference>
<proteinExistence type="predicted"/>
<dbReference type="InterPro" id="IPR043128">
    <property type="entry name" value="Rev_trsase/Diguanyl_cyclase"/>
</dbReference>
<evidence type="ECO:0000256" key="2">
    <source>
        <dbReference type="ARBA" id="ARBA00034247"/>
    </source>
</evidence>
<name>A0ABS8G7M9_9ALTE</name>